<organism evidence="1 2">
    <name type="scientific">Persicobacter diffluens</name>
    <dbReference type="NCBI Taxonomy" id="981"/>
    <lineage>
        <taxon>Bacteria</taxon>
        <taxon>Pseudomonadati</taxon>
        <taxon>Bacteroidota</taxon>
        <taxon>Cytophagia</taxon>
        <taxon>Cytophagales</taxon>
        <taxon>Persicobacteraceae</taxon>
        <taxon>Persicobacter</taxon>
    </lineage>
</organism>
<dbReference type="EMBL" id="BQKE01000001">
    <property type="protein sequence ID" value="GJM61040.1"/>
    <property type="molecule type" value="Genomic_DNA"/>
</dbReference>
<comment type="caution">
    <text evidence="1">The sequence shown here is derived from an EMBL/GenBank/DDBJ whole genome shotgun (WGS) entry which is preliminary data.</text>
</comment>
<evidence type="ECO:0000313" key="1">
    <source>
        <dbReference type="EMBL" id="GJM61040.1"/>
    </source>
</evidence>
<evidence type="ECO:0000313" key="2">
    <source>
        <dbReference type="Proteomes" id="UP001310022"/>
    </source>
</evidence>
<gene>
    <name evidence="1" type="ORF">PEDI_15920</name>
</gene>
<reference evidence="1 2" key="1">
    <citation type="submission" date="2021-12" db="EMBL/GenBank/DDBJ databases">
        <title>Genome sequencing of bacteria with rrn-lacking chromosome and rrn-plasmid.</title>
        <authorList>
            <person name="Anda M."/>
            <person name="Iwasaki W."/>
        </authorList>
    </citation>
    <scope>NUCLEOTIDE SEQUENCE [LARGE SCALE GENOMIC DNA]</scope>
    <source>
        <strain evidence="1 2">NBRC 15940</strain>
    </source>
</reference>
<sequence>MGACTKDPKPLTRTDIEESIMVWERFKKTNANSYFFTSVTSSFSSLKTESTIFVANGNIIRKDYYATYRNDNGDWVEERFQETGSNVGQSPQGLAPMTMDDIYKMALEKWLKPDVKAEVVFETDSKGILSKAGYYPEGCRDDCFEGIIIKTISPL</sequence>
<accession>A0AAN4VZ61</accession>
<proteinExistence type="predicted"/>
<dbReference type="Proteomes" id="UP001310022">
    <property type="component" value="Unassembled WGS sequence"/>
</dbReference>
<dbReference type="AlphaFoldDB" id="A0AAN4VZ61"/>
<name>A0AAN4VZ61_9BACT</name>
<protein>
    <submittedName>
        <fullName evidence="1">Uncharacterized protein</fullName>
    </submittedName>
</protein>
<keyword evidence="2" id="KW-1185">Reference proteome</keyword>